<gene>
    <name evidence="6" type="ORF">E6K73_12170</name>
</gene>
<protein>
    <submittedName>
        <fullName evidence="6">Histidine phosphatase family protein</fullName>
    </submittedName>
</protein>
<feature type="binding site" evidence="4">
    <location>
        <position position="87"/>
    </location>
    <ligand>
        <name>substrate</name>
    </ligand>
</feature>
<feature type="chain" id="PRO_5022119275" evidence="5">
    <location>
        <begin position="23"/>
        <end position="232"/>
    </location>
</feature>
<feature type="active site" description="Proton donor/acceptor" evidence="3">
    <location>
        <position position="109"/>
    </location>
</feature>
<evidence type="ECO:0000256" key="2">
    <source>
        <dbReference type="ARBA" id="ARBA00023235"/>
    </source>
</evidence>
<keyword evidence="2" id="KW-0413">Isomerase</keyword>
<name>A0A538SAH5_UNCEI</name>
<feature type="signal peptide" evidence="5">
    <location>
        <begin position="1"/>
        <end position="22"/>
    </location>
</feature>
<dbReference type="InterPro" id="IPR029033">
    <property type="entry name" value="His_PPase_superfam"/>
</dbReference>
<sequence length="232" mass="25340">MLPGLRRLLLLALALASGCAHRPPGPAAGELRIYLARHGQTDRNAEYRLQGWIDTHINATGREQAMSLAERLEGIRFDAVYSSALARSRETAEIVHRAVPIDSLPGLNERRLGKYEGVVVGGPASDSATVAEFNRRVRDPGDALDGGETLEHFYERVRATVEEIRRRHRVGTILIVAHGGTNQMVLRALLGLTAGQASNISQANDELYLIEVSGGRPPALWKLITEKNLGDL</sequence>
<accession>A0A538SAH5</accession>
<dbReference type="SMART" id="SM00855">
    <property type="entry name" value="PGAM"/>
    <property type="match status" value="1"/>
</dbReference>
<dbReference type="Proteomes" id="UP000320184">
    <property type="component" value="Unassembled WGS sequence"/>
</dbReference>
<feature type="active site" description="Tele-phosphohistidine intermediate" evidence="3">
    <location>
        <position position="38"/>
    </location>
</feature>
<reference evidence="6 7" key="1">
    <citation type="journal article" date="2019" name="Nat. Microbiol.">
        <title>Mediterranean grassland soil C-N compound turnover is dependent on rainfall and depth, and is mediated by genomically divergent microorganisms.</title>
        <authorList>
            <person name="Diamond S."/>
            <person name="Andeer P.F."/>
            <person name="Li Z."/>
            <person name="Crits-Christoph A."/>
            <person name="Burstein D."/>
            <person name="Anantharaman K."/>
            <person name="Lane K.R."/>
            <person name="Thomas B.C."/>
            <person name="Pan C."/>
            <person name="Northen T.R."/>
            <person name="Banfield J.F."/>
        </authorList>
    </citation>
    <scope>NUCLEOTIDE SEQUENCE [LARGE SCALE GENOMIC DNA]</scope>
    <source>
        <strain evidence="6">WS_3</strain>
    </source>
</reference>
<dbReference type="SUPFAM" id="SSF53254">
    <property type="entry name" value="Phosphoglycerate mutase-like"/>
    <property type="match status" value="1"/>
</dbReference>
<dbReference type="InterPro" id="IPR013078">
    <property type="entry name" value="His_Pase_superF_clade-1"/>
</dbReference>
<dbReference type="EMBL" id="VBOT01000143">
    <property type="protein sequence ID" value="TMQ48378.1"/>
    <property type="molecule type" value="Genomic_DNA"/>
</dbReference>
<evidence type="ECO:0000256" key="5">
    <source>
        <dbReference type="SAM" id="SignalP"/>
    </source>
</evidence>
<keyword evidence="1" id="KW-0324">Glycolysis</keyword>
<keyword evidence="5" id="KW-0732">Signal</keyword>
<dbReference type="GO" id="GO:0016791">
    <property type="term" value="F:phosphatase activity"/>
    <property type="evidence" value="ECO:0007669"/>
    <property type="project" value="TreeGrafter"/>
</dbReference>
<dbReference type="PANTHER" id="PTHR48100:SF1">
    <property type="entry name" value="HISTIDINE PHOSPHATASE FAMILY PROTEIN-RELATED"/>
    <property type="match status" value="1"/>
</dbReference>
<dbReference type="PROSITE" id="PS00175">
    <property type="entry name" value="PG_MUTASE"/>
    <property type="match status" value="1"/>
</dbReference>
<proteinExistence type="predicted"/>
<dbReference type="CDD" id="cd07067">
    <property type="entry name" value="HP_PGM_like"/>
    <property type="match status" value="1"/>
</dbReference>
<evidence type="ECO:0000313" key="7">
    <source>
        <dbReference type="Proteomes" id="UP000320184"/>
    </source>
</evidence>
<evidence type="ECO:0000256" key="3">
    <source>
        <dbReference type="PIRSR" id="PIRSR613078-1"/>
    </source>
</evidence>
<dbReference type="InterPro" id="IPR050275">
    <property type="entry name" value="PGM_Phosphatase"/>
</dbReference>
<organism evidence="6 7">
    <name type="scientific">Eiseniibacteriota bacterium</name>
    <dbReference type="NCBI Taxonomy" id="2212470"/>
    <lineage>
        <taxon>Bacteria</taxon>
        <taxon>Candidatus Eiseniibacteriota</taxon>
    </lineage>
</organism>
<evidence type="ECO:0000256" key="4">
    <source>
        <dbReference type="PIRSR" id="PIRSR613078-2"/>
    </source>
</evidence>
<dbReference type="Gene3D" id="3.40.50.1240">
    <property type="entry name" value="Phosphoglycerate mutase-like"/>
    <property type="match status" value="1"/>
</dbReference>
<dbReference type="GO" id="GO:0005737">
    <property type="term" value="C:cytoplasm"/>
    <property type="evidence" value="ECO:0007669"/>
    <property type="project" value="TreeGrafter"/>
</dbReference>
<evidence type="ECO:0000256" key="1">
    <source>
        <dbReference type="ARBA" id="ARBA00023152"/>
    </source>
</evidence>
<dbReference type="AlphaFoldDB" id="A0A538SAH5"/>
<comment type="caution">
    <text evidence="6">The sequence shown here is derived from an EMBL/GenBank/DDBJ whole genome shotgun (WGS) entry which is preliminary data.</text>
</comment>
<dbReference type="InterPro" id="IPR001345">
    <property type="entry name" value="PG/BPGM_mutase_AS"/>
</dbReference>
<evidence type="ECO:0000313" key="6">
    <source>
        <dbReference type="EMBL" id="TMQ48378.1"/>
    </source>
</evidence>
<feature type="binding site" evidence="4">
    <location>
        <begin position="37"/>
        <end position="44"/>
    </location>
    <ligand>
        <name>substrate</name>
    </ligand>
</feature>
<dbReference type="Pfam" id="PF00300">
    <property type="entry name" value="His_Phos_1"/>
    <property type="match status" value="1"/>
</dbReference>
<dbReference type="PROSITE" id="PS51257">
    <property type="entry name" value="PROKAR_LIPOPROTEIN"/>
    <property type="match status" value="1"/>
</dbReference>
<dbReference type="PANTHER" id="PTHR48100">
    <property type="entry name" value="BROAD-SPECIFICITY PHOSPHATASE YOR283W-RELATED"/>
    <property type="match status" value="1"/>
</dbReference>